<gene>
    <name evidence="1" type="ORF">DPMN_006218</name>
</gene>
<accession>A0A9D4RV72</accession>
<keyword evidence="2" id="KW-1185">Reference proteome</keyword>
<proteinExistence type="predicted"/>
<dbReference type="Proteomes" id="UP000828390">
    <property type="component" value="Unassembled WGS sequence"/>
</dbReference>
<evidence type="ECO:0000313" key="2">
    <source>
        <dbReference type="Proteomes" id="UP000828390"/>
    </source>
</evidence>
<dbReference type="EMBL" id="JAIWYP010000001">
    <property type="protein sequence ID" value="KAH3882284.1"/>
    <property type="molecule type" value="Genomic_DNA"/>
</dbReference>
<organism evidence="1 2">
    <name type="scientific">Dreissena polymorpha</name>
    <name type="common">Zebra mussel</name>
    <name type="synonym">Mytilus polymorpha</name>
    <dbReference type="NCBI Taxonomy" id="45954"/>
    <lineage>
        <taxon>Eukaryota</taxon>
        <taxon>Metazoa</taxon>
        <taxon>Spiralia</taxon>
        <taxon>Lophotrochozoa</taxon>
        <taxon>Mollusca</taxon>
        <taxon>Bivalvia</taxon>
        <taxon>Autobranchia</taxon>
        <taxon>Heteroconchia</taxon>
        <taxon>Euheterodonta</taxon>
        <taxon>Imparidentia</taxon>
        <taxon>Neoheterodontei</taxon>
        <taxon>Myida</taxon>
        <taxon>Dreissenoidea</taxon>
        <taxon>Dreissenidae</taxon>
        <taxon>Dreissena</taxon>
    </lineage>
</organism>
<reference evidence="1" key="1">
    <citation type="journal article" date="2019" name="bioRxiv">
        <title>The Genome of the Zebra Mussel, Dreissena polymorpha: A Resource for Invasive Species Research.</title>
        <authorList>
            <person name="McCartney M.A."/>
            <person name="Auch B."/>
            <person name="Kono T."/>
            <person name="Mallez S."/>
            <person name="Zhang Y."/>
            <person name="Obille A."/>
            <person name="Becker A."/>
            <person name="Abrahante J.E."/>
            <person name="Garbe J."/>
            <person name="Badalamenti J.P."/>
            <person name="Herman A."/>
            <person name="Mangelson H."/>
            <person name="Liachko I."/>
            <person name="Sullivan S."/>
            <person name="Sone E.D."/>
            <person name="Koren S."/>
            <person name="Silverstein K.A.T."/>
            <person name="Beckman K.B."/>
            <person name="Gohl D.M."/>
        </authorList>
    </citation>
    <scope>NUCLEOTIDE SEQUENCE</scope>
    <source>
        <strain evidence="1">Duluth1</strain>
        <tissue evidence="1">Whole animal</tissue>
    </source>
</reference>
<protein>
    <submittedName>
        <fullName evidence="1">Uncharacterized protein</fullName>
    </submittedName>
</protein>
<reference evidence="1" key="2">
    <citation type="submission" date="2020-11" db="EMBL/GenBank/DDBJ databases">
        <authorList>
            <person name="McCartney M.A."/>
            <person name="Auch B."/>
            <person name="Kono T."/>
            <person name="Mallez S."/>
            <person name="Becker A."/>
            <person name="Gohl D.M."/>
            <person name="Silverstein K.A.T."/>
            <person name="Koren S."/>
            <person name="Bechman K.B."/>
            <person name="Herman A."/>
            <person name="Abrahante J.E."/>
            <person name="Garbe J."/>
        </authorList>
    </citation>
    <scope>NUCLEOTIDE SEQUENCE</scope>
    <source>
        <strain evidence="1">Duluth1</strain>
        <tissue evidence="1">Whole animal</tissue>
    </source>
</reference>
<name>A0A9D4RV72_DREPO</name>
<dbReference type="AlphaFoldDB" id="A0A9D4RV72"/>
<sequence length="74" mass="8496">MGTTILNIIDRTLSERLFEISKRQFLRCSFLRKQGRIKAQPAFGTGPHAMRKLRVSDIHCLKFTLSAAEHCRPP</sequence>
<evidence type="ECO:0000313" key="1">
    <source>
        <dbReference type="EMBL" id="KAH3882284.1"/>
    </source>
</evidence>
<comment type="caution">
    <text evidence="1">The sequence shown here is derived from an EMBL/GenBank/DDBJ whole genome shotgun (WGS) entry which is preliminary data.</text>
</comment>